<evidence type="ECO:0000313" key="1">
    <source>
        <dbReference type="EMBL" id="MBB3875303.1"/>
    </source>
</evidence>
<dbReference type="Proteomes" id="UP000528945">
    <property type="component" value="Unassembled WGS sequence"/>
</dbReference>
<organism evidence="1 2">
    <name type="scientific">Sphingomonas aquatilis</name>
    <dbReference type="NCBI Taxonomy" id="93063"/>
    <lineage>
        <taxon>Bacteria</taxon>
        <taxon>Pseudomonadati</taxon>
        <taxon>Pseudomonadota</taxon>
        <taxon>Alphaproteobacteria</taxon>
        <taxon>Sphingomonadales</taxon>
        <taxon>Sphingomonadaceae</taxon>
        <taxon>Sphingomonas</taxon>
    </lineage>
</organism>
<dbReference type="GO" id="GO:0005198">
    <property type="term" value="F:structural molecule activity"/>
    <property type="evidence" value="ECO:0007669"/>
    <property type="project" value="InterPro"/>
</dbReference>
<dbReference type="EMBL" id="JACIDB010000002">
    <property type="protein sequence ID" value="MBB3875303.1"/>
    <property type="molecule type" value="Genomic_DNA"/>
</dbReference>
<accession>A0AAW3TQ79</accession>
<gene>
    <name evidence="1" type="ORF">GGR47_001538</name>
</gene>
<dbReference type="InterPro" id="IPR006429">
    <property type="entry name" value="Phage_lambda_portal"/>
</dbReference>
<dbReference type="Pfam" id="PF05136">
    <property type="entry name" value="Phage_portal_2"/>
    <property type="match status" value="1"/>
</dbReference>
<keyword evidence="2" id="KW-1185">Reference proteome</keyword>
<dbReference type="GO" id="GO:0019068">
    <property type="term" value="P:virion assembly"/>
    <property type="evidence" value="ECO:0007669"/>
    <property type="project" value="InterPro"/>
</dbReference>
<reference evidence="1 2" key="1">
    <citation type="submission" date="2020-08" db="EMBL/GenBank/DDBJ databases">
        <title>Genomic Encyclopedia of Type Strains, Phase IV (KMG-IV): sequencing the most valuable type-strain genomes for metagenomic binning, comparative biology and taxonomic classification.</title>
        <authorList>
            <person name="Goeker M."/>
        </authorList>
    </citation>
    <scope>NUCLEOTIDE SEQUENCE [LARGE SCALE GENOMIC DNA]</scope>
    <source>
        <strain evidence="1 2">DSM 15581</strain>
    </source>
</reference>
<name>A0AAW3TQ79_9SPHN</name>
<proteinExistence type="predicted"/>
<protein>
    <submittedName>
        <fullName evidence="1">Lambda family phage portal protein</fullName>
    </submittedName>
</protein>
<dbReference type="NCBIfam" id="TIGR01539">
    <property type="entry name" value="portal_lambda"/>
    <property type="match status" value="1"/>
</dbReference>
<evidence type="ECO:0000313" key="2">
    <source>
        <dbReference type="Proteomes" id="UP000528945"/>
    </source>
</evidence>
<dbReference type="AlphaFoldDB" id="A0AAW3TQ79"/>
<comment type="caution">
    <text evidence="1">The sequence shown here is derived from an EMBL/GenBank/DDBJ whole genome shotgun (WGS) entry which is preliminary data.</text>
</comment>
<sequence>MGLGEIIDSAIEPFAPRWAASRTSARIGLAAVRQYDAATRGRRTKGWKRPSSSADSENAQGLVLLRNGAQDLVRNNKYAAAGVRQIVANMIGDGIAVQLRHDDPILQRTAQDDWDRWAESKVDGNGDFYEHQKLTGRSVVVGGESLTTWHADRDGPNARIEGLEGDYLDMSRTAATTAGGRIVQGVEFDADRARSAYWLFAEHPGDVLFGGASQSAPTPAEHVDHVFERLRWSQTRGVSWLSSVAMTLRDIGDIEDAVRMQQKVQACLGLIITPGEGNVGSPMAANGSKADEAGRPVETLSPGFIMRARPGETVNTLNPTQSGGAVEFIRQQMAAVSANMAPYHLMTGDVSQANYSSLRAAMLGHWALLDDWQQNVIIPHLIRPAVDRRMRRLALRTGKRQYEAMKVSYALPVRRFVDPVKDLMGELIEIRSGLKLLSRSLAERGINAEEHLREIAKLNEQIDTLGLALDSDPRRVTDSGVLQAAAGYLAPKTDAAQAA</sequence>
<dbReference type="RefSeq" id="WP_147036048.1">
    <property type="nucleotide sequence ID" value="NZ_JACIDB010000002.1"/>
</dbReference>